<dbReference type="Gene3D" id="1.10.443.10">
    <property type="entry name" value="Intergrase catalytic core"/>
    <property type="match status" value="1"/>
</dbReference>
<evidence type="ECO:0000313" key="5">
    <source>
        <dbReference type="Proteomes" id="UP001189429"/>
    </source>
</evidence>
<feature type="domain" description="PPM-type phosphatase" evidence="3">
    <location>
        <begin position="50"/>
        <end position="446"/>
    </location>
</feature>
<dbReference type="Proteomes" id="UP001189429">
    <property type="component" value="Unassembled WGS sequence"/>
</dbReference>
<dbReference type="CDD" id="cd00143">
    <property type="entry name" value="PP2Cc"/>
    <property type="match status" value="1"/>
</dbReference>
<evidence type="ECO:0000256" key="1">
    <source>
        <dbReference type="ARBA" id="ARBA00023172"/>
    </source>
</evidence>
<dbReference type="SUPFAM" id="SSF81606">
    <property type="entry name" value="PP2C-like"/>
    <property type="match status" value="2"/>
</dbReference>
<dbReference type="InterPro" id="IPR013762">
    <property type="entry name" value="Integrase-like_cat_sf"/>
</dbReference>
<feature type="compositionally biased region" description="Basic and acidic residues" evidence="2">
    <location>
        <begin position="742"/>
        <end position="761"/>
    </location>
</feature>
<reference evidence="4" key="1">
    <citation type="submission" date="2023-10" db="EMBL/GenBank/DDBJ databases">
        <authorList>
            <person name="Chen Y."/>
            <person name="Shah S."/>
            <person name="Dougan E. K."/>
            <person name="Thang M."/>
            <person name="Chan C."/>
        </authorList>
    </citation>
    <scope>NUCLEOTIDE SEQUENCE [LARGE SCALE GENOMIC DNA]</scope>
</reference>
<dbReference type="EMBL" id="CAUYUJ010016680">
    <property type="protein sequence ID" value="CAK0867752.1"/>
    <property type="molecule type" value="Genomic_DNA"/>
</dbReference>
<proteinExistence type="predicted"/>
<keyword evidence="1" id="KW-0233">DNA recombination</keyword>
<dbReference type="SMART" id="SM00332">
    <property type="entry name" value="PP2Cc"/>
    <property type="match status" value="1"/>
</dbReference>
<dbReference type="PANTHER" id="PTHR47992">
    <property type="entry name" value="PROTEIN PHOSPHATASE"/>
    <property type="match status" value="1"/>
</dbReference>
<organism evidence="4 5">
    <name type="scientific">Prorocentrum cordatum</name>
    <dbReference type="NCBI Taxonomy" id="2364126"/>
    <lineage>
        <taxon>Eukaryota</taxon>
        <taxon>Sar</taxon>
        <taxon>Alveolata</taxon>
        <taxon>Dinophyceae</taxon>
        <taxon>Prorocentrales</taxon>
        <taxon>Prorocentraceae</taxon>
        <taxon>Prorocentrum</taxon>
    </lineage>
</organism>
<evidence type="ECO:0000313" key="4">
    <source>
        <dbReference type="EMBL" id="CAK0867752.1"/>
    </source>
</evidence>
<feature type="region of interest" description="Disordered" evidence="2">
    <location>
        <begin position="294"/>
        <end position="316"/>
    </location>
</feature>
<dbReference type="InterPro" id="IPR001932">
    <property type="entry name" value="PPM-type_phosphatase-like_dom"/>
</dbReference>
<name>A0ABN9V4J0_9DINO</name>
<comment type="caution">
    <text evidence="4">The sequence shown here is derived from an EMBL/GenBank/DDBJ whole genome shotgun (WGS) entry which is preliminary data.</text>
</comment>
<keyword evidence="5" id="KW-1185">Reference proteome</keyword>
<protein>
    <recommendedName>
        <fullName evidence="3">PPM-type phosphatase domain-containing protein</fullName>
    </recommendedName>
</protein>
<gene>
    <name evidence="4" type="ORF">PCOR1329_LOCUS54612</name>
</gene>
<feature type="region of interest" description="Disordered" evidence="2">
    <location>
        <begin position="722"/>
        <end position="763"/>
    </location>
</feature>
<dbReference type="PROSITE" id="PS51746">
    <property type="entry name" value="PPM_2"/>
    <property type="match status" value="1"/>
</dbReference>
<evidence type="ECO:0000259" key="3">
    <source>
        <dbReference type="PROSITE" id="PS51746"/>
    </source>
</evidence>
<sequence>MTNADLDAWARGPTVRGHVHSRPVYEPYGLSVVREMGQGSSAPDGWAAKLLSATGMKNSDSPNQDSFSYTLLDSGWILCIACDGHGEQGEVVSERVARTLPLFVARHLPERGPEEALRQAFAEAQQDLELCFRSAQIYSGATAVVCCVHHERQEVWTAHAGDSRVVLGDLDDGSVVCITEEHKAHDPEEFKRLKAAGAQVIQKKYDDGELAGQEILRGLGVGNAVRAAGQECPACYFDCPACTCSLNCPTCPTVHCGASYSIGPVAGPLLVGLGALLALAPGFLRRQCGQRAPPGLPAAAKPGPAPAAAPASPAGPLTVRDEEAELQAAAQEQGDFYLIRFGVAGPPLWHERAGGVVTGYTPNDDHYEEDLAPGGDAVAWCLLPGGAQGGVPPVAVGGAAARAYRFRAVPLAAALGAARDAAAARFGDAAPGVPLAPNTGLGVLGVPGAVPLALPAAPAAAPVGGAGVGGGLAALATVLGPGGGAVAPGAGAGGGLVGLPAAGPTALVAPVPGALVGPLAGGAVAAPAPALAPAPAAAAAAVPAAPLAALGGADLRVHPIMIDSMARRNRPFSDSLALLTETPWADWPVRGPRTLKWVCHFLAANGGSPVARHHRWKTDCRLSSEGGVDEHLRICTALENAVCFDQLNVTEMVSFELLGRALQIIEEKYRERLAGAADPARVDTNLYLGTEPARGNCCACPALQTRVSQELAQEHAILKERRKAREERAAAQTAKATAKPKRGNEGDARPRRDDLGGRLRDVFPLPPLQRRGGAVEARARTLDWANDCIDSLNSAYGFAKAEQPSAPATAAQRAALSHVESVNCFFFRDPFSTRFPTSAARSSVEPGADGMIVSGGDIDNCFYRIELPDDLQEYFPLPDVAAGYLGIASIDGHPVLASDPITPVRKPLMVLDGEPGRVLPDDDSCAVAGYVDKFFVFSRSPGVAQAGRDAIAKRLTEWGLVVHELSDASRDAEFLGVEIARGHRLSIKRRCIWRLRRALYVVLRRRSLSGKLMEILIGHLTWAGLIRRECLSFLCEVDAFQHAAGSDTIRLQPGVVQVLASDASDFGLGVSSRLLDPRLVASIGRCSERRRFKDPGCIQQWARAFNEVPQSLFEAQSWSAVLAMHVSTRADILCLEGDALLLAAKHFSRNVSNFGARSPALVDNLPLALAMAKGLSVLERLAIRPSTEALHASLLLQLVAFCNDRSLTWDSAATLDTVLVLFLNHLFLLGHGPGRPLHDRAAAAGAPADAAAAAAGSGGGHRGPADLIHQGLPRAGLLVLLALVGYLRPHELTRLRARHVAPPVPSAGQACAAWGLLLGDSLTLQPGRTGVWDESVLLDLDPWILRPLAALKSTLQPDALLCDLSPGAAALLGLGPLRPSLHQLRHGGASEDLALQRRPLAAVQRRGRWQSETSLRRYSKESKLLATLGLVHPDAVSFGQSVFVNLEAVLLRGLLDPRSQVVLGPDVHRLLTAGVPVPAQGARGSRSGDVIVESDSRITKYRDDCLQALQVGAKADTDRQAECKESRRRIPRTGIPGLAMSRSLGDGCLKKYGVCAEPDVRGISDMWRRCAAPVLLLASDGLWDTITAEEAIKALAARCHSGVDALLGAEALLRRSQRLWIEEEGDYCDDVTVLLLAPSASLAATGRAALPT</sequence>
<evidence type="ECO:0000256" key="2">
    <source>
        <dbReference type="SAM" id="MobiDB-lite"/>
    </source>
</evidence>
<feature type="compositionally biased region" description="Low complexity" evidence="2">
    <location>
        <begin position="297"/>
        <end position="316"/>
    </location>
</feature>
<dbReference type="InterPro" id="IPR036457">
    <property type="entry name" value="PPM-type-like_dom_sf"/>
</dbReference>
<dbReference type="Gene3D" id="3.60.40.10">
    <property type="entry name" value="PPM-type phosphatase domain"/>
    <property type="match status" value="2"/>
</dbReference>
<accession>A0ABN9V4J0</accession>
<dbReference type="Pfam" id="PF00481">
    <property type="entry name" value="PP2C"/>
    <property type="match status" value="2"/>
</dbReference>
<dbReference type="InterPro" id="IPR015655">
    <property type="entry name" value="PP2C"/>
</dbReference>
<dbReference type="InterPro" id="IPR011010">
    <property type="entry name" value="DNA_brk_join_enz"/>
</dbReference>
<dbReference type="SUPFAM" id="SSF56349">
    <property type="entry name" value="DNA breaking-rejoining enzymes"/>
    <property type="match status" value="1"/>
</dbReference>